<keyword evidence="13" id="KW-1185">Reference proteome</keyword>
<comment type="similarity">
    <text evidence="2 9">Belongs to the thiolase-like superfamily. Thiolase family.</text>
</comment>
<keyword evidence="6" id="KW-0443">Lipid metabolism</keyword>
<keyword evidence="8 9" id="KW-0012">Acyltransferase</keyword>
<dbReference type="Pfam" id="PF00108">
    <property type="entry name" value="Thiolase_N"/>
    <property type="match status" value="1"/>
</dbReference>
<dbReference type="Gene3D" id="3.40.47.10">
    <property type="match status" value="1"/>
</dbReference>
<keyword evidence="7" id="KW-0576">Peroxisome</keyword>
<dbReference type="NCBIfam" id="TIGR01930">
    <property type="entry name" value="AcCoA-C-Actrans"/>
    <property type="match status" value="1"/>
</dbReference>
<evidence type="ECO:0000256" key="2">
    <source>
        <dbReference type="ARBA" id="ARBA00010982"/>
    </source>
</evidence>
<evidence type="ECO:0000259" key="10">
    <source>
        <dbReference type="Pfam" id="PF00108"/>
    </source>
</evidence>
<dbReference type="InterPro" id="IPR020616">
    <property type="entry name" value="Thiolase_N"/>
</dbReference>
<dbReference type="PANTHER" id="PTHR43853:SF8">
    <property type="entry name" value="3-KETOACYL-COA THIOLASE, PEROXISOMAL"/>
    <property type="match status" value="1"/>
</dbReference>
<evidence type="ECO:0000256" key="1">
    <source>
        <dbReference type="ARBA" id="ARBA00004275"/>
    </source>
</evidence>
<dbReference type="EC" id="2.3.1.16" evidence="12"/>
<keyword evidence="5" id="KW-0809">Transit peptide</keyword>
<evidence type="ECO:0000259" key="11">
    <source>
        <dbReference type="Pfam" id="PF02803"/>
    </source>
</evidence>
<protein>
    <submittedName>
        <fullName evidence="12">Acetyl-CoA C-acyltransferase</fullName>
        <ecNumber evidence="12">2.3.1.16</ecNumber>
    </submittedName>
</protein>
<evidence type="ECO:0000256" key="8">
    <source>
        <dbReference type="ARBA" id="ARBA00023315"/>
    </source>
</evidence>
<dbReference type="PIRSF" id="PIRSF000429">
    <property type="entry name" value="Ac-CoA_Ac_transf"/>
    <property type="match status" value="1"/>
</dbReference>
<dbReference type="PROSITE" id="PS00737">
    <property type="entry name" value="THIOLASE_2"/>
    <property type="match status" value="1"/>
</dbReference>
<organism evidence="12 13">
    <name type="scientific">Rhodococcus pseudokoreensis</name>
    <dbReference type="NCBI Taxonomy" id="2811421"/>
    <lineage>
        <taxon>Bacteria</taxon>
        <taxon>Bacillati</taxon>
        <taxon>Actinomycetota</taxon>
        <taxon>Actinomycetes</taxon>
        <taxon>Mycobacteriales</taxon>
        <taxon>Nocardiaceae</taxon>
        <taxon>Rhodococcus</taxon>
    </lineage>
</organism>
<evidence type="ECO:0000256" key="3">
    <source>
        <dbReference type="ARBA" id="ARBA00022679"/>
    </source>
</evidence>
<dbReference type="CDD" id="cd00751">
    <property type="entry name" value="thiolase"/>
    <property type="match status" value="1"/>
</dbReference>
<evidence type="ECO:0000313" key="12">
    <source>
        <dbReference type="EMBL" id="QSE94948.1"/>
    </source>
</evidence>
<dbReference type="InterPro" id="IPR050215">
    <property type="entry name" value="Thiolase-like_sf_Thiolase"/>
</dbReference>
<evidence type="ECO:0000256" key="4">
    <source>
        <dbReference type="ARBA" id="ARBA00022832"/>
    </source>
</evidence>
<dbReference type="PANTHER" id="PTHR43853">
    <property type="entry name" value="3-KETOACYL-COA THIOLASE, PEROXISOMAL"/>
    <property type="match status" value="1"/>
</dbReference>
<dbReference type="SUPFAM" id="SSF53901">
    <property type="entry name" value="Thiolase-like"/>
    <property type="match status" value="2"/>
</dbReference>
<dbReference type="InterPro" id="IPR020617">
    <property type="entry name" value="Thiolase_C"/>
</dbReference>
<dbReference type="InterPro" id="IPR002155">
    <property type="entry name" value="Thiolase"/>
</dbReference>
<feature type="domain" description="Thiolase C-terminal" evidence="11">
    <location>
        <begin position="277"/>
        <end position="397"/>
    </location>
</feature>
<evidence type="ECO:0000256" key="6">
    <source>
        <dbReference type="ARBA" id="ARBA00023098"/>
    </source>
</evidence>
<reference evidence="12 13" key="1">
    <citation type="journal article" date="2021" name="Microbiol. Resour. Announc.">
        <title>Complete Genome Sequences of Two Rhodococcus sp. Strains with Large and Linear Chromosomes, Isolated from Apple Rhizosphere.</title>
        <authorList>
            <person name="Benning S."/>
            <person name="Brugnone N."/>
            <person name="Siani R."/>
            <person name="Kublik S."/>
            <person name="Schloter M."/>
            <person name="Rad V."/>
        </authorList>
    </citation>
    <scope>NUCLEOTIDE SEQUENCE [LARGE SCALE GENOMIC DNA]</scope>
    <source>
        <strain evidence="12 13">R79</strain>
    </source>
</reference>
<keyword evidence="3 9" id="KW-0808">Transferase</keyword>
<gene>
    <name evidence="12" type="ORF">JWS13_43270</name>
</gene>
<proteinExistence type="inferred from homology"/>
<dbReference type="Pfam" id="PF02803">
    <property type="entry name" value="Thiolase_C"/>
    <property type="match status" value="1"/>
</dbReference>
<name>A0A974WBP8_9NOCA</name>
<dbReference type="Proteomes" id="UP000662986">
    <property type="component" value="Chromosome"/>
</dbReference>
<reference evidence="12 13" key="2">
    <citation type="journal article" date="2022" name="Arch. Microbiol.">
        <title>Rhodococcus pseudokoreensis sp. nov. isolated from the rhizosphere of young M26 apple rootstocks.</title>
        <authorList>
            <person name="Kampfer P."/>
            <person name="Glaeser S.P."/>
            <person name="Blom J."/>
            <person name="Wolf J."/>
            <person name="Benning S."/>
            <person name="Schloter M."/>
            <person name="Neumann-Schaal M."/>
        </authorList>
    </citation>
    <scope>NUCLEOTIDE SEQUENCE [LARGE SCALE GENOMIC DNA]</scope>
    <source>
        <strain evidence="12 13">R79</strain>
    </source>
</reference>
<comment type="subcellular location">
    <subcellularLocation>
        <location evidence="1">Peroxisome</location>
    </subcellularLocation>
</comment>
<evidence type="ECO:0000256" key="9">
    <source>
        <dbReference type="RuleBase" id="RU003557"/>
    </source>
</evidence>
<dbReference type="InterPro" id="IPR020613">
    <property type="entry name" value="Thiolase_CS"/>
</dbReference>
<dbReference type="GO" id="GO:0003988">
    <property type="term" value="F:acetyl-CoA C-acyltransferase activity"/>
    <property type="evidence" value="ECO:0007669"/>
    <property type="project" value="UniProtKB-EC"/>
</dbReference>
<evidence type="ECO:0000256" key="7">
    <source>
        <dbReference type="ARBA" id="ARBA00023140"/>
    </source>
</evidence>
<accession>A0A974WBP8</accession>
<feature type="domain" description="Thiolase N-terminal" evidence="10">
    <location>
        <begin position="5"/>
        <end position="267"/>
    </location>
</feature>
<dbReference type="EMBL" id="CP070619">
    <property type="protein sequence ID" value="QSE94948.1"/>
    <property type="molecule type" value="Genomic_DNA"/>
</dbReference>
<dbReference type="RefSeq" id="WP_206011216.1">
    <property type="nucleotide sequence ID" value="NZ_CP070619.1"/>
</dbReference>
<sequence>MREAVIVSTARTPIGKAYRGAFNDTQAQELAAHALSHAVQRAGIDGGEVEDVILGCALQEGTAGGNIARQAVIRAGLPDSVPGMTIDRRCSSGLMAIATAAKQIITDGMQVTVGGGVESISLVQNDHMNRHRAADPWLTEHKPDFYMPMLQTAEIVAERYGVSRDRQDEYALTSQRRTAAAQDGGRFDEEIVAMPSVKTLTDKATGAVRSEEVNLTHDEGNRVSTTLDGLSGLRTVLPDGQVTKQSTVTAGNSSQLSDGASASVLMEAGEAERRGLTPLGLYRGIAVAGCGPDEMGIGPVFAIPKLLGNHNLTVDDIGLWELNEAFASQAVHCRDELGIDPDRFNVDGGGISVGHPYGMTGARLVGHALIEGKRRGVRYVVVTMCVAAGMGVAGLFEVL</sequence>
<evidence type="ECO:0000256" key="5">
    <source>
        <dbReference type="ARBA" id="ARBA00022946"/>
    </source>
</evidence>
<evidence type="ECO:0000313" key="13">
    <source>
        <dbReference type="Proteomes" id="UP000662986"/>
    </source>
</evidence>
<dbReference type="InterPro" id="IPR016039">
    <property type="entry name" value="Thiolase-like"/>
</dbReference>
<keyword evidence="4" id="KW-0276">Fatty acid metabolism</keyword>